<sequence>MQAQASGRVHGDGSGHEGDPDTAVAGLTPPGNAPPMDRAGPLARPSRMHRRHALAAICSGAALPLLPGCAASGSAPTATAPAAAPAGRVLRAGVHTTAAAGQAQLPVWAYDGQTPGPVLRLRRGEVLDLALHNALPDPTTIHWHGVRVPNAMDGVPHLTQPPVAPGETFRYRFALPDAGTYWYHPHWGTPEQVERGLAGALVVEDDAPPPVDRDEVWLLDDWRLDGHGRIAEDFYGFHDVSHAGRLGQRLTVNGQVEPTLALQAGQRLRLRLVNAANARIFALELAGLPAWLIARDGMPAEEAVAWDGPLLLGPGMRADLIVDAAQAGRFTLRDRFGRGERVLAHVTVDGTPPGGAARPAPRPATHDPLPAPALADALAQPLVFGGGMMGMGGWPDDPLTERAARKQRRLGGSREADPVWSVNGHAHMGRHDAHPPLFRVPRGRTVRLQMANRTAWWHPIHVHGHHVKLLSRNGQALSVQPWRDTVLLSPRDTAEVAFVADNPGRWLVHCHVLEHHAGGMGAMFEVT</sequence>
<reference evidence="8 9" key="1">
    <citation type="submission" date="2019-01" db="EMBL/GenBank/DDBJ databases">
        <authorList>
            <person name="Chen W.-M."/>
        </authorList>
    </citation>
    <scope>NUCLEOTIDE SEQUENCE [LARGE SCALE GENOMIC DNA]</scope>
    <source>
        <strain evidence="8 9">ICH-3</strain>
    </source>
</reference>
<dbReference type="AlphaFoldDB" id="A0A3S2TPF1"/>
<comment type="subcellular location">
    <subcellularLocation>
        <location evidence="1">Periplasm</location>
    </subcellularLocation>
</comment>
<dbReference type="InterPro" id="IPR033138">
    <property type="entry name" value="Cu_oxidase_CS"/>
</dbReference>
<evidence type="ECO:0000259" key="5">
    <source>
        <dbReference type="Pfam" id="PF00394"/>
    </source>
</evidence>
<dbReference type="PROSITE" id="PS00080">
    <property type="entry name" value="MULTICOPPER_OXIDASE2"/>
    <property type="match status" value="1"/>
</dbReference>
<evidence type="ECO:0000313" key="8">
    <source>
        <dbReference type="EMBL" id="RVT53613.1"/>
    </source>
</evidence>
<dbReference type="Pfam" id="PF07732">
    <property type="entry name" value="Cu-oxidase_3"/>
    <property type="match status" value="1"/>
</dbReference>
<gene>
    <name evidence="8" type="ORF">ENE75_01570</name>
</gene>
<feature type="domain" description="Plastocyanin-like" evidence="5">
    <location>
        <begin position="218"/>
        <end position="337"/>
    </location>
</feature>
<dbReference type="Pfam" id="PF07731">
    <property type="entry name" value="Cu-oxidase_2"/>
    <property type="match status" value="1"/>
</dbReference>
<evidence type="ECO:0000256" key="3">
    <source>
        <dbReference type="ARBA" id="ARBA00023002"/>
    </source>
</evidence>
<dbReference type="InterPro" id="IPR011706">
    <property type="entry name" value="Cu-oxidase_C"/>
</dbReference>
<dbReference type="SUPFAM" id="SSF49503">
    <property type="entry name" value="Cupredoxins"/>
    <property type="match status" value="3"/>
</dbReference>
<accession>A0A3S2TPF1</accession>
<feature type="region of interest" description="Disordered" evidence="4">
    <location>
        <begin position="346"/>
        <end position="366"/>
    </location>
</feature>
<keyword evidence="3" id="KW-0560">Oxidoreductase</keyword>
<evidence type="ECO:0000259" key="6">
    <source>
        <dbReference type="Pfam" id="PF07731"/>
    </source>
</evidence>
<evidence type="ECO:0000256" key="4">
    <source>
        <dbReference type="SAM" id="MobiDB-lite"/>
    </source>
</evidence>
<dbReference type="PANTHER" id="PTHR11709:SF2">
    <property type="entry name" value="MULTICOPPER OXIDASE LPR1"/>
    <property type="match status" value="1"/>
</dbReference>
<evidence type="ECO:0000259" key="7">
    <source>
        <dbReference type="Pfam" id="PF07732"/>
    </source>
</evidence>
<feature type="domain" description="Plastocyanin-like" evidence="7">
    <location>
        <begin position="98"/>
        <end position="206"/>
    </location>
</feature>
<dbReference type="Pfam" id="PF00394">
    <property type="entry name" value="Cu-oxidase"/>
    <property type="match status" value="1"/>
</dbReference>
<comment type="caution">
    <text evidence="8">The sequence shown here is derived from an EMBL/GenBank/DDBJ whole genome shotgun (WGS) entry which is preliminary data.</text>
</comment>
<dbReference type="InterPro" id="IPR001117">
    <property type="entry name" value="Cu-oxidase_2nd"/>
</dbReference>
<dbReference type="InterPro" id="IPR008972">
    <property type="entry name" value="Cupredoxin"/>
</dbReference>
<dbReference type="Proteomes" id="UP000288178">
    <property type="component" value="Unassembled WGS sequence"/>
</dbReference>
<feature type="region of interest" description="Disordered" evidence="4">
    <location>
        <begin position="1"/>
        <end position="48"/>
    </location>
</feature>
<protein>
    <submittedName>
        <fullName evidence="8">Multicopper oxidase family protein</fullName>
    </submittedName>
</protein>
<feature type="domain" description="Plastocyanin-like" evidence="6">
    <location>
        <begin position="431"/>
        <end position="526"/>
    </location>
</feature>
<dbReference type="EMBL" id="SACT01000001">
    <property type="protein sequence ID" value="RVT53613.1"/>
    <property type="molecule type" value="Genomic_DNA"/>
</dbReference>
<feature type="compositionally biased region" description="Basic and acidic residues" evidence="4">
    <location>
        <begin position="9"/>
        <end position="19"/>
    </location>
</feature>
<dbReference type="GO" id="GO:0042597">
    <property type="term" value="C:periplasmic space"/>
    <property type="evidence" value="ECO:0007669"/>
    <property type="project" value="UniProtKB-SubCell"/>
</dbReference>
<proteinExistence type="predicted"/>
<dbReference type="Gene3D" id="2.60.40.420">
    <property type="entry name" value="Cupredoxins - blue copper proteins"/>
    <property type="match status" value="3"/>
</dbReference>
<dbReference type="GO" id="GO:0016491">
    <property type="term" value="F:oxidoreductase activity"/>
    <property type="evidence" value="ECO:0007669"/>
    <property type="project" value="UniProtKB-KW"/>
</dbReference>
<dbReference type="GO" id="GO:0005507">
    <property type="term" value="F:copper ion binding"/>
    <property type="evidence" value="ECO:0007669"/>
    <property type="project" value="InterPro"/>
</dbReference>
<dbReference type="InterPro" id="IPR045087">
    <property type="entry name" value="Cu-oxidase_fam"/>
</dbReference>
<organism evidence="8 9">
    <name type="scientific">Rubrivivax albus</name>
    <dbReference type="NCBI Taxonomy" id="2499835"/>
    <lineage>
        <taxon>Bacteria</taxon>
        <taxon>Pseudomonadati</taxon>
        <taxon>Pseudomonadota</taxon>
        <taxon>Betaproteobacteria</taxon>
        <taxon>Burkholderiales</taxon>
        <taxon>Sphaerotilaceae</taxon>
        <taxon>Rubrivivax</taxon>
    </lineage>
</organism>
<dbReference type="InterPro" id="IPR011707">
    <property type="entry name" value="Cu-oxidase-like_N"/>
</dbReference>
<dbReference type="PROSITE" id="PS00079">
    <property type="entry name" value="MULTICOPPER_OXIDASE1"/>
    <property type="match status" value="1"/>
</dbReference>
<evidence type="ECO:0000256" key="2">
    <source>
        <dbReference type="ARBA" id="ARBA00022723"/>
    </source>
</evidence>
<evidence type="ECO:0000256" key="1">
    <source>
        <dbReference type="ARBA" id="ARBA00004418"/>
    </source>
</evidence>
<evidence type="ECO:0000313" key="9">
    <source>
        <dbReference type="Proteomes" id="UP000288178"/>
    </source>
</evidence>
<keyword evidence="9" id="KW-1185">Reference proteome</keyword>
<dbReference type="CDD" id="cd13861">
    <property type="entry name" value="CuRO_1_CumA_like"/>
    <property type="match status" value="1"/>
</dbReference>
<keyword evidence="2" id="KW-0479">Metal-binding</keyword>
<dbReference type="PANTHER" id="PTHR11709">
    <property type="entry name" value="MULTI-COPPER OXIDASE"/>
    <property type="match status" value="1"/>
</dbReference>
<name>A0A3S2TPF1_9BURK</name>
<dbReference type="InterPro" id="IPR002355">
    <property type="entry name" value="Cu_oxidase_Cu_BS"/>
</dbReference>